<evidence type="ECO:0000256" key="1">
    <source>
        <dbReference type="ARBA" id="ARBA00004123"/>
    </source>
</evidence>
<dbReference type="GO" id="GO:0005654">
    <property type="term" value="C:nucleoplasm"/>
    <property type="evidence" value="ECO:0007669"/>
    <property type="project" value="TreeGrafter"/>
</dbReference>
<dbReference type="GO" id="GO:0030690">
    <property type="term" value="C:Noc1p-Noc2p complex"/>
    <property type="evidence" value="ECO:0007669"/>
    <property type="project" value="TreeGrafter"/>
</dbReference>
<dbReference type="GO" id="GO:0030691">
    <property type="term" value="C:Noc2p-Noc3p complex"/>
    <property type="evidence" value="ECO:0007669"/>
    <property type="project" value="TreeGrafter"/>
</dbReference>
<keyword evidence="6" id="KW-1185">Reference proteome</keyword>
<dbReference type="Pfam" id="PF03715">
    <property type="entry name" value="Noc2"/>
    <property type="match status" value="1"/>
</dbReference>
<feature type="region of interest" description="Disordered" evidence="4">
    <location>
        <begin position="696"/>
        <end position="723"/>
    </location>
</feature>
<evidence type="ECO:0000313" key="6">
    <source>
        <dbReference type="Proteomes" id="UP000036403"/>
    </source>
</evidence>
<dbReference type="EMBL" id="LBMM01000723">
    <property type="protein sequence ID" value="KMQ97627.1"/>
    <property type="molecule type" value="Genomic_DNA"/>
</dbReference>
<dbReference type="SUPFAM" id="SSF48371">
    <property type="entry name" value="ARM repeat"/>
    <property type="match status" value="1"/>
</dbReference>
<name>A0A0J7L419_LASNI</name>
<dbReference type="AlphaFoldDB" id="A0A0J7L419"/>
<feature type="compositionally biased region" description="Acidic residues" evidence="4">
    <location>
        <begin position="63"/>
        <end position="72"/>
    </location>
</feature>
<dbReference type="GO" id="GO:0042273">
    <property type="term" value="P:ribosomal large subunit biogenesis"/>
    <property type="evidence" value="ECO:0007669"/>
    <property type="project" value="TreeGrafter"/>
</dbReference>
<dbReference type="Proteomes" id="UP000036403">
    <property type="component" value="Unassembled WGS sequence"/>
</dbReference>
<evidence type="ECO:0000256" key="2">
    <source>
        <dbReference type="ARBA" id="ARBA00005907"/>
    </source>
</evidence>
<comment type="caution">
    <text evidence="5">The sequence shown here is derived from an EMBL/GenBank/DDBJ whole genome shotgun (WGS) entry which is preliminary data.</text>
</comment>
<keyword evidence="3" id="KW-0539">Nucleus</keyword>
<protein>
    <submittedName>
        <fullName evidence="5">Nucleolar complex protein 2-like protein</fullName>
    </submittedName>
</protein>
<dbReference type="GO" id="GO:0042393">
    <property type="term" value="F:histone binding"/>
    <property type="evidence" value="ECO:0007669"/>
    <property type="project" value="TreeGrafter"/>
</dbReference>
<sequence length="723" mass="84123">MKVKKVNQESLKSSRGKKLAIAKKEKHKRDLSKITTEEFLEQSFTDTDSDNDNDEKNKNIGDENYEQAESDSGESNLDPLEHKKSLMKLKDTDPEFYKYLKENDKNLLDFKISDDEDDDNSSISDNDNRHIPDENLEIASDDSDFQPEEAEEGDSKKITMQLLKTWQQEIQTDKSIVSIKRAVEAFHAALDSVAESSDTDTRYKVEGNAIFNGVMQLCVMHLPDAFKRFLKLDPKSQEAHKSKRFGKVRGILKLYLSDLITLLRSLTSSSILEVLLKHLCQMLPYTQSFSSLTKPLLRILLNLWSTGEETVRVVAFINILRIATSHKESTLEKLLKTMYIKYVQNTKFVSPNTLPGINFMRHSLVEIYLFDHNLSYSHAFLYIRQLAIHLRNAITLKKKENFQAVYNWQYINSLHFWTELITKLKDNSILRSLLYPLVQIILGTIKVCPTVQYYPLRFHCINMLITISKEIGTFIPILPFLLEILDSYDFNKKHKAVSMKPIPLICILRMSKSQLKENGFKDSIIETIYQLILQYAASESHKLYFPDMFIPCIIQLKAFLKKCHVAVYCKKMKQLLSMIEENRKYIENERAKLTIDLKNTVQITNWENRMKTDGTAIAKFYASWIKLHESQQLKLLNKTEEEFNIPVVRKLKKRTLDEQNAEDSEEESELEFRVKGTEIETETEMLSSKTKKLKKKKKVARNIEDDDLPKENTDIVQDINDWD</sequence>
<dbReference type="STRING" id="67767.A0A0J7L419"/>
<comment type="similarity">
    <text evidence="2">Belongs to the NOC2 family.</text>
</comment>
<feature type="compositionally biased region" description="Acidic residues" evidence="4">
    <location>
        <begin position="134"/>
        <end position="152"/>
    </location>
</feature>
<dbReference type="OrthoDB" id="10266662at2759"/>
<accession>A0A0J7L419</accession>
<dbReference type="PANTHER" id="PTHR12687:SF4">
    <property type="entry name" value="NUCLEOLAR COMPLEX PROTEIN 2 HOMOLOG"/>
    <property type="match status" value="1"/>
</dbReference>
<evidence type="ECO:0000256" key="3">
    <source>
        <dbReference type="ARBA" id="ARBA00023242"/>
    </source>
</evidence>
<dbReference type="GO" id="GO:0005730">
    <property type="term" value="C:nucleolus"/>
    <property type="evidence" value="ECO:0007669"/>
    <property type="project" value="TreeGrafter"/>
</dbReference>
<dbReference type="PaxDb" id="67767-A0A0J7L419"/>
<comment type="subcellular location">
    <subcellularLocation>
        <location evidence="1">Nucleus</location>
    </subcellularLocation>
</comment>
<feature type="compositionally biased region" description="Basic and acidic residues" evidence="4">
    <location>
        <begin position="79"/>
        <end position="88"/>
    </location>
</feature>
<dbReference type="InterPro" id="IPR016024">
    <property type="entry name" value="ARM-type_fold"/>
</dbReference>
<feature type="region of interest" description="Disordered" evidence="4">
    <location>
        <begin position="111"/>
        <end position="154"/>
    </location>
</feature>
<gene>
    <name evidence="5" type="ORF">RF55_2029</name>
</gene>
<proteinExistence type="inferred from homology"/>
<dbReference type="PANTHER" id="PTHR12687">
    <property type="entry name" value="NUCLEOLAR COMPLEX 2 AND RAD4-RELATED"/>
    <property type="match status" value="1"/>
</dbReference>
<reference evidence="5 6" key="1">
    <citation type="submission" date="2015-04" db="EMBL/GenBank/DDBJ databases">
        <title>Lasius niger genome sequencing.</title>
        <authorList>
            <person name="Konorov E.A."/>
            <person name="Nikitin M.A."/>
            <person name="Kirill M.V."/>
            <person name="Chang P."/>
        </authorList>
    </citation>
    <scope>NUCLEOTIDE SEQUENCE [LARGE SCALE GENOMIC DNA]</scope>
    <source>
        <tissue evidence="5">Whole</tissue>
    </source>
</reference>
<feature type="compositionally biased region" description="Basic residues" evidence="4">
    <location>
        <begin position="14"/>
        <end position="30"/>
    </location>
</feature>
<evidence type="ECO:0000313" key="5">
    <source>
        <dbReference type="EMBL" id="KMQ97627.1"/>
    </source>
</evidence>
<dbReference type="GO" id="GO:0000122">
    <property type="term" value="P:negative regulation of transcription by RNA polymerase II"/>
    <property type="evidence" value="ECO:0007669"/>
    <property type="project" value="TreeGrafter"/>
</dbReference>
<organism evidence="5 6">
    <name type="scientific">Lasius niger</name>
    <name type="common">Black garden ant</name>
    <dbReference type="NCBI Taxonomy" id="67767"/>
    <lineage>
        <taxon>Eukaryota</taxon>
        <taxon>Metazoa</taxon>
        <taxon>Ecdysozoa</taxon>
        <taxon>Arthropoda</taxon>
        <taxon>Hexapoda</taxon>
        <taxon>Insecta</taxon>
        <taxon>Pterygota</taxon>
        <taxon>Neoptera</taxon>
        <taxon>Endopterygota</taxon>
        <taxon>Hymenoptera</taxon>
        <taxon>Apocrita</taxon>
        <taxon>Aculeata</taxon>
        <taxon>Formicoidea</taxon>
        <taxon>Formicidae</taxon>
        <taxon>Formicinae</taxon>
        <taxon>Lasius</taxon>
        <taxon>Lasius</taxon>
    </lineage>
</organism>
<dbReference type="GO" id="GO:0003714">
    <property type="term" value="F:transcription corepressor activity"/>
    <property type="evidence" value="ECO:0007669"/>
    <property type="project" value="TreeGrafter"/>
</dbReference>
<evidence type="ECO:0000256" key="4">
    <source>
        <dbReference type="SAM" id="MobiDB-lite"/>
    </source>
</evidence>
<dbReference type="InterPro" id="IPR005343">
    <property type="entry name" value="Noc2"/>
</dbReference>
<feature type="region of interest" description="Disordered" evidence="4">
    <location>
        <begin position="1"/>
        <end position="88"/>
    </location>
</feature>